<dbReference type="Pfam" id="PF02833">
    <property type="entry name" value="DHHA2"/>
    <property type="match status" value="1"/>
</dbReference>
<evidence type="ECO:0000256" key="8">
    <source>
        <dbReference type="PROSITE-ProRule" id="PRU00703"/>
    </source>
</evidence>
<dbReference type="Gene3D" id="3.90.1640.10">
    <property type="entry name" value="inorganic pyrophosphatase (n-terminal core)"/>
    <property type="match status" value="2"/>
</dbReference>
<dbReference type="Gene3D" id="3.40.1390.20">
    <property type="entry name" value="HprK N-terminal domain-like"/>
    <property type="match status" value="1"/>
</dbReference>
<accession>A0A4R3KCV3</accession>
<dbReference type="SUPFAM" id="SSF75138">
    <property type="entry name" value="HprK N-terminal domain-like"/>
    <property type="match status" value="1"/>
</dbReference>
<evidence type="ECO:0000256" key="4">
    <source>
        <dbReference type="ARBA" id="ARBA00022801"/>
    </source>
</evidence>
<keyword evidence="4" id="KW-0378">Hydrolase</keyword>
<keyword evidence="3" id="KW-0479">Metal-binding</keyword>
<dbReference type="InterPro" id="IPR010766">
    <property type="entry name" value="DRTGG"/>
</dbReference>
<dbReference type="OrthoDB" id="9766150at2"/>
<dbReference type="EC" id="3.6.1.1" evidence="2"/>
<dbReference type="EMBL" id="SMAA01000003">
    <property type="protein sequence ID" value="TCS80925.1"/>
    <property type="molecule type" value="Genomic_DNA"/>
</dbReference>
<evidence type="ECO:0000313" key="11">
    <source>
        <dbReference type="Proteomes" id="UP000295188"/>
    </source>
</evidence>
<gene>
    <name evidence="10" type="ORF">EDC37_10395</name>
</gene>
<evidence type="ECO:0000256" key="1">
    <source>
        <dbReference type="ARBA" id="ARBA00001936"/>
    </source>
</evidence>
<dbReference type="Gene3D" id="3.10.310.20">
    <property type="entry name" value="DHHA2 domain"/>
    <property type="match status" value="1"/>
</dbReference>
<dbReference type="NCBIfam" id="NF011442">
    <property type="entry name" value="PRK14869.1-4"/>
    <property type="match status" value="1"/>
</dbReference>
<dbReference type="PANTHER" id="PTHR12112:SF22">
    <property type="entry name" value="MANGANESE-DEPENDENT INORGANIC PYROPHOSPHATASE-RELATED"/>
    <property type="match status" value="1"/>
</dbReference>
<evidence type="ECO:0000256" key="5">
    <source>
        <dbReference type="ARBA" id="ARBA00023211"/>
    </source>
</evidence>
<dbReference type="Pfam" id="PF01368">
    <property type="entry name" value="DHH"/>
    <property type="match status" value="1"/>
</dbReference>
<dbReference type="InterPro" id="IPR038222">
    <property type="entry name" value="DHHA2_dom_sf"/>
</dbReference>
<keyword evidence="8" id="KW-0129">CBS domain</keyword>
<evidence type="ECO:0000256" key="3">
    <source>
        <dbReference type="ARBA" id="ARBA00022723"/>
    </source>
</evidence>
<evidence type="ECO:0000256" key="6">
    <source>
        <dbReference type="ARBA" id="ARBA00032535"/>
    </source>
</evidence>
<dbReference type="NCBIfam" id="NF011443">
    <property type="entry name" value="PRK14869.1-5"/>
    <property type="match status" value="1"/>
</dbReference>
<protein>
    <recommendedName>
        <fullName evidence="2">inorganic diphosphatase</fullName>
        <ecNumber evidence="2">3.6.1.1</ecNumber>
    </recommendedName>
    <alternativeName>
        <fullName evidence="6">Pyrophosphate phospho-hydrolase</fullName>
    </alternativeName>
</protein>
<keyword evidence="11" id="KW-1185">Reference proteome</keyword>
<dbReference type="InterPro" id="IPR000644">
    <property type="entry name" value="CBS_dom"/>
</dbReference>
<dbReference type="InterPro" id="IPR038763">
    <property type="entry name" value="DHH_sf"/>
</dbReference>
<dbReference type="GO" id="GO:0005737">
    <property type="term" value="C:cytoplasm"/>
    <property type="evidence" value="ECO:0007669"/>
    <property type="project" value="InterPro"/>
</dbReference>
<dbReference type="SMART" id="SM00116">
    <property type="entry name" value="CBS"/>
    <property type="match status" value="2"/>
</dbReference>
<dbReference type="GO" id="GO:0046872">
    <property type="term" value="F:metal ion binding"/>
    <property type="evidence" value="ECO:0007669"/>
    <property type="project" value="UniProtKB-KW"/>
</dbReference>
<comment type="cofactor">
    <cofactor evidence="1">
        <name>Mn(2+)</name>
        <dbReference type="ChEBI" id="CHEBI:29035"/>
    </cofactor>
</comment>
<dbReference type="InterPro" id="IPR028979">
    <property type="entry name" value="Ser_kin/Pase_Hpr-like_N_sf"/>
</dbReference>
<dbReference type="InterPro" id="IPR046342">
    <property type="entry name" value="CBS_dom_sf"/>
</dbReference>
<dbReference type="GO" id="GO:0004427">
    <property type="term" value="F:inorganic diphosphate phosphatase activity"/>
    <property type="evidence" value="ECO:0007669"/>
    <property type="project" value="UniProtKB-EC"/>
</dbReference>
<dbReference type="NCBIfam" id="NF003877">
    <property type="entry name" value="PRK05427.1"/>
    <property type="match status" value="1"/>
</dbReference>
<name>A0A4R3KCV3_9FIRM</name>
<dbReference type="Pfam" id="PF00571">
    <property type="entry name" value="CBS"/>
    <property type="match status" value="1"/>
</dbReference>
<dbReference type="PROSITE" id="PS51371">
    <property type="entry name" value="CBS"/>
    <property type="match status" value="1"/>
</dbReference>
<dbReference type="Proteomes" id="UP000295188">
    <property type="component" value="Unassembled WGS sequence"/>
</dbReference>
<dbReference type="SMART" id="SM01131">
    <property type="entry name" value="DHHA2"/>
    <property type="match status" value="1"/>
</dbReference>
<dbReference type="RefSeq" id="WP_132547629.1">
    <property type="nucleotide sequence ID" value="NZ_SMAA01000003.1"/>
</dbReference>
<evidence type="ECO:0000313" key="10">
    <source>
        <dbReference type="EMBL" id="TCS80925.1"/>
    </source>
</evidence>
<evidence type="ECO:0000256" key="7">
    <source>
        <dbReference type="ARBA" id="ARBA00047820"/>
    </source>
</evidence>
<dbReference type="InterPro" id="IPR004097">
    <property type="entry name" value="DHHA2"/>
</dbReference>
<sequence>MHEKKPIYVIGHRNPDTDSICAAISYANLKKALGVDVVAARAGKINKETEFALHYFDVKSPELVTDVYPRVSDIMPAVHTLINENDNLRQLGRLMRGTDIKSIPVVKNDHTLAGIVTVSDLAKRYFDDLGMQSFADTKVTVHDVFSVIDGDVIVDGDENKIIDGDVRIAAGSKRMIEDIIGKGDIVLVGDRQPSTLKECLERAITCLIVTGNGPVPAEVIEEAKRKGIIVLLTPHDTYTCARLINQCVPVSRIMQTNVTCFKPTDMLSDIKGVIEKKRFRNYPVVENERVVGMISVDKMMVPEKTQLILVDHNERTQAVEGIEEARIIEIIDHHRLGGLQTGEPIFTRQDCVGCTNTIVNDMYLQYGVPIPKKIAGLMLSAIISDTVLFKSPTCTPRDKAAAQSLAKIAGVDINKYGMELLKAGSDVGGMTALEIVKNDMKEFQIGNRRVIVSQTSVMDSEEILKRKDDLLKSMTQVCEKDNYDMCLVMITNILEEATTLLFTGEPKTLIGEAFKHDASADMIYLPGVMSRKKQIIPQLTEAAKKYTNS</sequence>
<comment type="caution">
    <text evidence="10">The sequence shown here is derived from an EMBL/GenBank/DDBJ whole genome shotgun (WGS) entry which is preliminary data.</text>
</comment>
<dbReference type="PANTHER" id="PTHR12112">
    <property type="entry name" value="BNIP - RELATED"/>
    <property type="match status" value="1"/>
</dbReference>
<reference evidence="10 11" key="1">
    <citation type="submission" date="2019-03" db="EMBL/GenBank/DDBJ databases">
        <title>Genomic Encyclopedia of Type Strains, Phase IV (KMG-IV): sequencing the most valuable type-strain genomes for metagenomic binning, comparative biology and taxonomic classification.</title>
        <authorList>
            <person name="Goeker M."/>
        </authorList>
    </citation>
    <scope>NUCLEOTIDE SEQUENCE [LARGE SCALE GENOMIC DNA]</scope>
    <source>
        <strain evidence="10 11">DSM 20467</strain>
    </source>
</reference>
<dbReference type="Pfam" id="PF07085">
    <property type="entry name" value="DRTGG"/>
    <property type="match status" value="1"/>
</dbReference>
<evidence type="ECO:0000256" key="2">
    <source>
        <dbReference type="ARBA" id="ARBA00012146"/>
    </source>
</evidence>
<dbReference type="FunFam" id="3.90.1640.10:FF:000001">
    <property type="entry name" value="Probable manganese-dependent inorganic pyrophosphatase"/>
    <property type="match status" value="1"/>
</dbReference>
<feature type="domain" description="CBS" evidence="9">
    <location>
        <begin position="74"/>
        <end position="131"/>
    </location>
</feature>
<comment type="catalytic activity">
    <reaction evidence="7">
        <text>diphosphate + H2O = 2 phosphate + H(+)</text>
        <dbReference type="Rhea" id="RHEA:24576"/>
        <dbReference type="ChEBI" id="CHEBI:15377"/>
        <dbReference type="ChEBI" id="CHEBI:15378"/>
        <dbReference type="ChEBI" id="CHEBI:33019"/>
        <dbReference type="ChEBI" id="CHEBI:43474"/>
        <dbReference type="EC" id="3.6.1.1"/>
    </reaction>
</comment>
<dbReference type="AlphaFoldDB" id="A0A4R3KCV3"/>
<dbReference type="SUPFAM" id="SSF64182">
    <property type="entry name" value="DHH phosphoesterases"/>
    <property type="match status" value="1"/>
</dbReference>
<organism evidence="10 11">
    <name type="scientific">Pectinatus cerevisiiphilus</name>
    <dbReference type="NCBI Taxonomy" id="86956"/>
    <lineage>
        <taxon>Bacteria</taxon>
        <taxon>Bacillati</taxon>
        <taxon>Bacillota</taxon>
        <taxon>Negativicutes</taxon>
        <taxon>Selenomonadales</taxon>
        <taxon>Selenomonadaceae</taxon>
        <taxon>Pectinatus</taxon>
    </lineage>
</organism>
<proteinExistence type="predicted"/>
<dbReference type="InterPro" id="IPR001667">
    <property type="entry name" value="DDH_dom"/>
</dbReference>
<keyword evidence="5" id="KW-0464">Manganese</keyword>
<dbReference type="SUPFAM" id="SSF54631">
    <property type="entry name" value="CBS-domain pair"/>
    <property type="match status" value="1"/>
</dbReference>
<evidence type="ECO:0000259" key="9">
    <source>
        <dbReference type="PROSITE" id="PS51371"/>
    </source>
</evidence>